<evidence type="ECO:0000313" key="2">
    <source>
        <dbReference type="Proteomes" id="UP000789702"/>
    </source>
</evidence>
<reference evidence="1" key="1">
    <citation type="submission" date="2021-06" db="EMBL/GenBank/DDBJ databases">
        <authorList>
            <person name="Kallberg Y."/>
            <person name="Tangrot J."/>
            <person name="Rosling A."/>
        </authorList>
    </citation>
    <scope>NUCLEOTIDE SEQUENCE</scope>
    <source>
        <strain evidence="1">IL203A</strain>
    </source>
</reference>
<gene>
    <name evidence="1" type="ORF">DHETER_LOCUS10870</name>
</gene>
<dbReference type="EMBL" id="CAJVPU010022319">
    <property type="protein sequence ID" value="CAG8685163.1"/>
    <property type="molecule type" value="Genomic_DNA"/>
</dbReference>
<name>A0ACA9P5V1_9GLOM</name>
<proteinExistence type="predicted"/>
<keyword evidence="2" id="KW-1185">Reference proteome</keyword>
<comment type="caution">
    <text evidence="1">The sequence shown here is derived from an EMBL/GenBank/DDBJ whole genome shotgun (WGS) entry which is preliminary data.</text>
</comment>
<protein>
    <submittedName>
        <fullName evidence="1">6168_t:CDS:1</fullName>
    </submittedName>
</protein>
<feature type="non-terminal residue" evidence="1">
    <location>
        <position position="1"/>
    </location>
</feature>
<sequence>SQHSTKNFRPYVLELHAFDSNSSSAYSHDARNDVTITIRIYNKGIGINRHADNDFLTSN</sequence>
<evidence type="ECO:0000313" key="1">
    <source>
        <dbReference type="EMBL" id="CAG8685163.1"/>
    </source>
</evidence>
<organism evidence="1 2">
    <name type="scientific">Dentiscutata heterogama</name>
    <dbReference type="NCBI Taxonomy" id="1316150"/>
    <lineage>
        <taxon>Eukaryota</taxon>
        <taxon>Fungi</taxon>
        <taxon>Fungi incertae sedis</taxon>
        <taxon>Mucoromycota</taxon>
        <taxon>Glomeromycotina</taxon>
        <taxon>Glomeromycetes</taxon>
        <taxon>Diversisporales</taxon>
        <taxon>Gigasporaceae</taxon>
        <taxon>Dentiscutata</taxon>
    </lineage>
</organism>
<accession>A0ACA9P5V1</accession>
<dbReference type="Proteomes" id="UP000789702">
    <property type="component" value="Unassembled WGS sequence"/>
</dbReference>